<sequence length="38" mass="4515">MNKKRGLLTGLSYSILIYYCLLLFKHIDIQIHSLFTEE</sequence>
<comment type="caution">
    <text evidence="2">The sequence shown here is derived from an EMBL/GenBank/DDBJ whole genome shotgun (WGS) entry which is preliminary data.</text>
</comment>
<keyword evidence="1" id="KW-0472">Membrane</keyword>
<name>A0ABN0QKD6_9FLAO</name>
<evidence type="ECO:0000256" key="1">
    <source>
        <dbReference type="SAM" id="Phobius"/>
    </source>
</evidence>
<evidence type="ECO:0000313" key="3">
    <source>
        <dbReference type="Proteomes" id="UP000018234"/>
    </source>
</evidence>
<keyword evidence="1" id="KW-0812">Transmembrane</keyword>
<keyword evidence="1" id="KW-1133">Transmembrane helix</keyword>
<keyword evidence="3" id="KW-1185">Reference proteome</keyword>
<gene>
    <name evidence="2" type="ORF">FSS13T_00560</name>
</gene>
<proteinExistence type="predicted"/>
<dbReference type="EMBL" id="AVFO01000001">
    <property type="protein sequence ID" value="ESU28595.1"/>
    <property type="molecule type" value="Genomic_DNA"/>
</dbReference>
<organism evidence="2 3">
    <name type="scientific">Flavobacterium saliperosum S13</name>
    <dbReference type="NCBI Taxonomy" id="1341155"/>
    <lineage>
        <taxon>Bacteria</taxon>
        <taxon>Pseudomonadati</taxon>
        <taxon>Bacteroidota</taxon>
        <taxon>Flavobacteriia</taxon>
        <taxon>Flavobacteriales</taxon>
        <taxon>Flavobacteriaceae</taxon>
        <taxon>Flavobacterium</taxon>
    </lineage>
</organism>
<dbReference type="Proteomes" id="UP000018234">
    <property type="component" value="Unassembled WGS sequence"/>
</dbReference>
<accession>A0ABN0QKD6</accession>
<protein>
    <submittedName>
        <fullName evidence="2">Uncharacterized protein</fullName>
    </submittedName>
</protein>
<feature type="transmembrane region" description="Helical" evidence="1">
    <location>
        <begin position="6"/>
        <end position="24"/>
    </location>
</feature>
<reference evidence="2 3" key="1">
    <citation type="submission" date="2013-08" db="EMBL/GenBank/DDBJ databases">
        <title>Flavobacterium saliperosum type strain genome sequencing.</title>
        <authorList>
            <person name="Lee K."/>
            <person name="Yi H."/>
            <person name="Park S."/>
            <person name="Chun J."/>
        </authorList>
    </citation>
    <scope>NUCLEOTIDE SEQUENCE [LARGE SCALE GENOMIC DNA]</scope>
    <source>
        <strain evidence="2 3">S13</strain>
    </source>
</reference>
<evidence type="ECO:0000313" key="2">
    <source>
        <dbReference type="EMBL" id="ESU28595.1"/>
    </source>
</evidence>